<feature type="domain" description="Orn/Lys/Arg decarboxylases family 1 pyridoxal-P attachment site" evidence="6">
    <location>
        <begin position="216"/>
        <end position="230"/>
    </location>
</feature>
<dbReference type="AlphaFoldDB" id="A0A3G2R9L9"/>
<name>A0A3G2R9L9_9FIRM</name>
<evidence type="ECO:0000256" key="1">
    <source>
        <dbReference type="ARBA" id="ARBA00001933"/>
    </source>
</evidence>
<dbReference type="KEGG" id="bacg:D2962_00110"/>
<dbReference type="InterPro" id="IPR015424">
    <property type="entry name" value="PyrdxlP-dep_Trfase"/>
</dbReference>
<evidence type="ECO:0000256" key="2">
    <source>
        <dbReference type="ARBA" id="ARBA00010671"/>
    </source>
</evidence>
<dbReference type="InterPro" id="IPR052357">
    <property type="entry name" value="Orn_Lys_Arg_decarboxylase-I"/>
</dbReference>
<dbReference type="Gene3D" id="3.40.640.10">
    <property type="entry name" value="Type I PLP-dependent aspartate aminotransferase-like (Major domain)"/>
    <property type="match status" value="1"/>
</dbReference>
<accession>A0A3G2R9L9</accession>
<dbReference type="Proteomes" id="UP000280960">
    <property type="component" value="Chromosome"/>
</dbReference>
<dbReference type="PROSITE" id="PS00703">
    <property type="entry name" value="OKR_DC_1"/>
    <property type="match status" value="1"/>
</dbReference>
<keyword evidence="4" id="KW-0663">Pyridoxal phosphate</keyword>
<keyword evidence="3" id="KW-0210">Decarboxylase</keyword>
<evidence type="ECO:0000313" key="7">
    <source>
        <dbReference type="EMBL" id="AYO32136.1"/>
    </source>
</evidence>
<comment type="cofactor">
    <cofactor evidence="1">
        <name>pyridoxal 5'-phosphate</name>
        <dbReference type="ChEBI" id="CHEBI:597326"/>
    </cofactor>
</comment>
<gene>
    <name evidence="7" type="ORF">D2962_00110</name>
</gene>
<dbReference type="PANTHER" id="PTHR43277">
    <property type="entry name" value="ARGININE DECARBOXYLASE"/>
    <property type="match status" value="1"/>
</dbReference>
<keyword evidence="8" id="KW-1185">Reference proteome</keyword>
<protein>
    <submittedName>
        <fullName evidence="7">Aminotransferase class I/II-fold pyridoxal phosphate-dependent enzyme</fullName>
    </submittedName>
</protein>
<evidence type="ECO:0000256" key="5">
    <source>
        <dbReference type="ARBA" id="ARBA00023239"/>
    </source>
</evidence>
<keyword evidence="5" id="KW-0456">Lyase</keyword>
<sequence>MPLVRALRRYAKKRSTRFHMPGHKGGRGVLRDFRRLFKKNILNWDVTEIPGMDNLHEPQGVIKKAEEMLARLYGTDRSFFLVNGSTSGVLAMMGAALNPGDSVIISRASHRSVLSGLVLTGARPVYVMPEWHEELGVYTQITPEVLRKVIKENPGARAIVITNPTYQGFCPDLKEICEIARQNNMLVLVDEAHGPHLAFSPHLPPTAGDFDVDVWVQSPHKMLSSLTQSAWLHVKGERIDKERLSSYLGIVTSTSPSYILMASLDYARALMERRGRHLVEKALNMAGIARTFINMHTDFYCAGDELKGRAGISDIDLSRLMVNVSGAGFTGFEVENLLRRKFNIYAEYADLCNVYFLVTSGNNSKDIRNLIDALIDISKHKIKYKDYRYSSTGQGHTNIHELLVNLSTIMKKLPQKAMEPREAFISRGEWVPLKHAEGRIVKKALVPYPPGVPLLTPGEMVENEDIGVIKRLIEAGCSMQGIDNNNRIYVTVH</sequence>
<evidence type="ECO:0000256" key="4">
    <source>
        <dbReference type="ARBA" id="ARBA00022898"/>
    </source>
</evidence>
<proteinExistence type="inferred from homology"/>
<reference evidence="7 8" key="1">
    <citation type="submission" date="2018-10" db="EMBL/GenBank/DDBJ databases">
        <authorList>
            <person name="Zhang X."/>
        </authorList>
    </citation>
    <scope>NUCLEOTIDE SEQUENCE [LARGE SCALE GENOMIC DNA]</scope>
    <source>
        <strain evidence="7 8">SK-G1</strain>
    </source>
</reference>
<organism evidence="7 8">
    <name type="scientific">Biomaibacter acetigenes</name>
    <dbReference type="NCBI Taxonomy" id="2316383"/>
    <lineage>
        <taxon>Bacteria</taxon>
        <taxon>Bacillati</taxon>
        <taxon>Bacillota</taxon>
        <taxon>Clostridia</taxon>
        <taxon>Thermosediminibacterales</taxon>
        <taxon>Tepidanaerobacteraceae</taxon>
        <taxon>Biomaibacter</taxon>
    </lineage>
</organism>
<dbReference type="Pfam" id="PF03711">
    <property type="entry name" value="OKR_DC_1_C"/>
    <property type="match status" value="1"/>
</dbReference>
<evidence type="ECO:0000256" key="3">
    <source>
        <dbReference type="ARBA" id="ARBA00022793"/>
    </source>
</evidence>
<dbReference type="InterPro" id="IPR015421">
    <property type="entry name" value="PyrdxlP-dep_Trfase_major"/>
</dbReference>
<dbReference type="InterPro" id="IPR000310">
    <property type="entry name" value="Orn/Lys/Arg_deCO2ase_major_dom"/>
</dbReference>
<dbReference type="GO" id="GO:0008483">
    <property type="term" value="F:transaminase activity"/>
    <property type="evidence" value="ECO:0007669"/>
    <property type="project" value="UniProtKB-KW"/>
</dbReference>
<comment type="similarity">
    <text evidence="2">Belongs to the Orn/Lys/Arg decarboxylase class-I family.</text>
</comment>
<dbReference type="EMBL" id="CP033169">
    <property type="protein sequence ID" value="AYO32136.1"/>
    <property type="molecule type" value="Genomic_DNA"/>
</dbReference>
<dbReference type="GO" id="GO:0016831">
    <property type="term" value="F:carboxy-lyase activity"/>
    <property type="evidence" value="ECO:0007669"/>
    <property type="project" value="UniProtKB-KW"/>
</dbReference>
<keyword evidence="7" id="KW-0032">Aminotransferase</keyword>
<dbReference type="Gene3D" id="3.90.100.10">
    <property type="entry name" value="Orn/Lys/Arg decarboxylase, C-terminal domain"/>
    <property type="match status" value="1"/>
</dbReference>
<dbReference type="PANTHER" id="PTHR43277:SF4">
    <property type="entry name" value="ARGININE DECARBOXYLASE"/>
    <property type="match status" value="1"/>
</dbReference>
<evidence type="ECO:0000313" key="8">
    <source>
        <dbReference type="Proteomes" id="UP000280960"/>
    </source>
</evidence>
<dbReference type="CDD" id="cd00615">
    <property type="entry name" value="Orn_deC_like"/>
    <property type="match status" value="1"/>
</dbReference>
<dbReference type="Pfam" id="PF01276">
    <property type="entry name" value="OKR_DC_1"/>
    <property type="match status" value="1"/>
</dbReference>
<keyword evidence="7" id="KW-0808">Transferase</keyword>
<dbReference type="InterPro" id="IPR008286">
    <property type="entry name" value="Prn/Lys/Arg_de-COase_C"/>
</dbReference>
<dbReference type="SUPFAM" id="SSF53383">
    <property type="entry name" value="PLP-dependent transferases"/>
    <property type="match status" value="1"/>
</dbReference>
<evidence type="ECO:0000259" key="6">
    <source>
        <dbReference type="PROSITE" id="PS00703"/>
    </source>
</evidence>